<dbReference type="RefSeq" id="WP_353873670.1">
    <property type="nucleotide sequence ID" value="NZ_JBEVCJ010000002.1"/>
</dbReference>
<dbReference type="Pfam" id="PF03929">
    <property type="entry name" value="PepSY_TM"/>
    <property type="match status" value="1"/>
</dbReference>
<dbReference type="EMBL" id="JBEVCJ010000002">
    <property type="protein sequence ID" value="MET1254121.1"/>
    <property type="molecule type" value="Genomic_DNA"/>
</dbReference>
<keyword evidence="1" id="KW-0472">Membrane</keyword>
<feature type="transmembrane region" description="Helical" evidence="1">
    <location>
        <begin position="20"/>
        <end position="42"/>
    </location>
</feature>
<accession>A0ABV2BQ99</accession>
<sequence>MTAATKLQKQKKRKSIFRKWHRRFGFLASLFIFNLAITGILLNHFEYFNLHQHYLSQSWLLDQYGVKPPASYQCFKHQQTTACQLDDFIYLNESYAFKSESALAGILSTGDYQVIITFNQMFWLNSSHQLVDNLNFQDELGAPADKVLIWRNQVIVQIEARSYLFDWDKFTWDILDSKTSEQLTQALSNANSPQHDRLANTEATGQVGSAQTSISLTMTQFANLQADYMSRQITLLQFVQDLHSGRLFNLSGKLVNDITAIILILLAISGFITWQRRKNIPRS</sequence>
<keyword evidence="1" id="KW-0812">Transmembrane</keyword>
<evidence type="ECO:0000256" key="1">
    <source>
        <dbReference type="SAM" id="Phobius"/>
    </source>
</evidence>
<dbReference type="Proteomes" id="UP001548189">
    <property type="component" value="Unassembled WGS sequence"/>
</dbReference>
<gene>
    <name evidence="2" type="ORF">ABVT43_03175</name>
</gene>
<keyword evidence="1" id="KW-1133">Transmembrane helix</keyword>
<dbReference type="InterPro" id="IPR005625">
    <property type="entry name" value="PepSY-ass_TM"/>
</dbReference>
<comment type="caution">
    <text evidence="2">The sequence shown here is derived from an EMBL/GenBank/DDBJ whole genome shotgun (WGS) entry which is preliminary data.</text>
</comment>
<proteinExistence type="predicted"/>
<feature type="transmembrane region" description="Helical" evidence="1">
    <location>
        <begin position="254"/>
        <end position="274"/>
    </location>
</feature>
<protein>
    <submittedName>
        <fullName evidence="2">PepSY-associated TM helix domain-containing protein</fullName>
    </submittedName>
</protein>
<reference evidence="2 3" key="1">
    <citation type="submission" date="2024-06" db="EMBL/GenBank/DDBJ databases">
        <authorList>
            <person name="Li F."/>
        </authorList>
    </citation>
    <scope>NUCLEOTIDE SEQUENCE [LARGE SCALE GENOMIC DNA]</scope>
    <source>
        <strain evidence="2 3">GXAS 311</strain>
    </source>
</reference>
<evidence type="ECO:0000313" key="3">
    <source>
        <dbReference type="Proteomes" id="UP001548189"/>
    </source>
</evidence>
<name>A0ABV2BQ99_9GAMM</name>
<organism evidence="2 3">
    <name type="scientific">Aliikangiella maris</name>
    <dbReference type="NCBI Taxonomy" id="3162458"/>
    <lineage>
        <taxon>Bacteria</taxon>
        <taxon>Pseudomonadati</taxon>
        <taxon>Pseudomonadota</taxon>
        <taxon>Gammaproteobacteria</taxon>
        <taxon>Oceanospirillales</taxon>
        <taxon>Pleioneaceae</taxon>
        <taxon>Aliikangiella</taxon>
    </lineage>
</organism>
<keyword evidence="3" id="KW-1185">Reference proteome</keyword>
<evidence type="ECO:0000313" key="2">
    <source>
        <dbReference type="EMBL" id="MET1254121.1"/>
    </source>
</evidence>